<evidence type="ECO:0000313" key="12">
    <source>
        <dbReference type="Proteomes" id="UP000827721"/>
    </source>
</evidence>
<dbReference type="InterPro" id="IPR045191">
    <property type="entry name" value="MBR1/2-like"/>
</dbReference>
<evidence type="ECO:0000256" key="7">
    <source>
        <dbReference type="ARBA" id="ARBA00022833"/>
    </source>
</evidence>
<keyword evidence="12" id="KW-1185">Reference proteome</keyword>
<evidence type="ECO:0000256" key="5">
    <source>
        <dbReference type="ARBA" id="ARBA00022771"/>
    </source>
</evidence>
<dbReference type="PANTHER" id="PTHR22937:SF224">
    <property type="entry name" value="E3 UBIQUITIN-PROTEIN LIGASE MBR1-RELATED"/>
    <property type="match status" value="1"/>
</dbReference>
<organism evidence="11 12">
    <name type="scientific">Xanthoceras sorbifolium</name>
    <dbReference type="NCBI Taxonomy" id="99658"/>
    <lineage>
        <taxon>Eukaryota</taxon>
        <taxon>Viridiplantae</taxon>
        <taxon>Streptophyta</taxon>
        <taxon>Embryophyta</taxon>
        <taxon>Tracheophyta</taxon>
        <taxon>Spermatophyta</taxon>
        <taxon>Magnoliopsida</taxon>
        <taxon>eudicotyledons</taxon>
        <taxon>Gunneridae</taxon>
        <taxon>Pentapetalae</taxon>
        <taxon>rosids</taxon>
        <taxon>malvids</taxon>
        <taxon>Sapindales</taxon>
        <taxon>Sapindaceae</taxon>
        <taxon>Xanthoceroideae</taxon>
        <taxon>Xanthoceras</taxon>
    </lineage>
</organism>
<protein>
    <recommendedName>
        <fullName evidence="2">RING-type E3 ubiquitin transferase</fullName>
        <ecNumber evidence="2">2.3.2.27</ecNumber>
    </recommendedName>
</protein>
<feature type="compositionally biased region" description="Polar residues" evidence="9">
    <location>
        <begin position="332"/>
        <end position="348"/>
    </location>
</feature>
<dbReference type="InterPro" id="IPR013083">
    <property type="entry name" value="Znf_RING/FYVE/PHD"/>
</dbReference>
<comment type="caution">
    <text evidence="11">The sequence shown here is derived from an EMBL/GenBank/DDBJ whole genome shotgun (WGS) entry which is preliminary data.</text>
</comment>
<accession>A0ABQ8IF33</accession>
<reference evidence="11 12" key="1">
    <citation type="submission" date="2021-02" db="EMBL/GenBank/DDBJ databases">
        <title>Plant Genome Project.</title>
        <authorList>
            <person name="Zhang R.-G."/>
        </authorList>
    </citation>
    <scope>NUCLEOTIDE SEQUENCE [LARGE SCALE GENOMIC DNA]</scope>
    <source>
        <tissue evidence="11">Leaves</tissue>
    </source>
</reference>
<keyword evidence="3" id="KW-0808">Transferase</keyword>
<keyword evidence="5 8" id="KW-0863">Zinc-finger</keyword>
<feature type="region of interest" description="Disordered" evidence="9">
    <location>
        <begin position="465"/>
        <end position="484"/>
    </location>
</feature>
<feature type="compositionally biased region" description="Low complexity" evidence="9">
    <location>
        <begin position="466"/>
        <end position="484"/>
    </location>
</feature>
<evidence type="ECO:0000256" key="4">
    <source>
        <dbReference type="ARBA" id="ARBA00022723"/>
    </source>
</evidence>
<feature type="compositionally biased region" description="Low complexity" evidence="9">
    <location>
        <begin position="192"/>
        <end position="208"/>
    </location>
</feature>
<dbReference type="Gene3D" id="3.30.40.10">
    <property type="entry name" value="Zinc/RING finger domain, C3HC4 (zinc finger)"/>
    <property type="match status" value="1"/>
</dbReference>
<evidence type="ECO:0000313" key="11">
    <source>
        <dbReference type="EMBL" id="KAH7575268.1"/>
    </source>
</evidence>
<sequence length="827" mass="88947">MQGQGKTIDSLPESVNIDQGSVANNTSMNQQTSMDNMLNPVESRLANYTVPPGSSTCVNAVTHESQSFRVWNYGETSSRLNPESPMDDDGIKMEHGWSAPYSARTVVGPRSEERQFDPASILFPSRRIGCSGNQARNGPLFMQGSSSNHTPQNVNLNAGYVGNSGNGGHGIGTGVGPNLYNSGGLETGQTFSAGASSNNAGSSSGSSGLMVEENSGGSGSSLGGWGLSCKRKALEGTSGQSCSAGSSSCFPQAENGVWHAVPTRFDASSSLSLSPPSRNSLSVTPPEQPNPRFGVGMRAVASDGFPSSGISRNSENSLRSFGRRGDPRLQQEPFNLSSTGSTGRSNAASLHPSPSPSTIPVPFNDTLDLRSTATVAANQTDVQNQPHAMHVSTLSRNTPSFPWNGASSSRVGNLSSSFVSGERGAALRDDANFRSIPRHNADHPMFVPSAEMRSMVQDPASWSLATGNSSGGVSSTTQIGSSSSIHPLSPSAWIPYPNPSTQSQQRLSEFAPWSLFPSADSESGGHNVHFPPLSSGPAASSQEAPMSSIINDGAHHQAIRRSAFMMDRQVNDVLGMPRSLQALAADIEGRHRLISEMTFGSKLRCVDIFTPVIAVGTDDYHLRISGVIVRLQKAFLSSSLGVGDAVGFRGWKRGYLCEEEDRRLWMLEKSGIFSVKSFLAALADVLIRQVLNAMRRGENLRIEDFMLFDPFIYHGLAEMHDRHRDMRLDVDNMSYEELLALEERIGDVKTGLTEESVMKLLKQKKYMSTEKETPPDQEPCCVCQEEYADGDDLGTLDCGHDFHTDCIKQWLMQKNLCPICKTTALPS</sequence>
<dbReference type="Proteomes" id="UP000827721">
    <property type="component" value="Unassembled WGS sequence"/>
</dbReference>
<feature type="region of interest" description="Disordered" evidence="9">
    <location>
        <begin position="267"/>
        <end position="365"/>
    </location>
</feature>
<feature type="compositionally biased region" description="Polar residues" evidence="9">
    <location>
        <begin position="308"/>
        <end position="319"/>
    </location>
</feature>
<feature type="region of interest" description="Disordered" evidence="9">
    <location>
        <begin position="1"/>
        <end position="33"/>
    </location>
</feature>
<dbReference type="InterPro" id="IPR001841">
    <property type="entry name" value="Znf_RING"/>
</dbReference>
<feature type="region of interest" description="Disordered" evidence="9">
    <location>
        <begin position="524"/>
        <end position="544"/>
    </location>
</feature>
<feature type="domain" description="RING-type" evidence="10">
    <location>
        <begin position="780"/>
        <end position="821"/>
    </location>
</feature>
<gene>
    <name evidence="11" type="ORF">JRO89_XS02G0072800</name>
</gene>
<feature type="region of interest" description="Disordered" evidence="9">
    <location>
        <begin position="191"/>
        <end position="222"/>
    </location>
</feature>
<evidence type="ECO:0000256" key="6">
    <source>
        <dbReference type="ARBA" id="ARBA00022786"/>
    </source>
</evidence>
<dbReference type="PROSITE" id="PS50089">
    <property type="entry name" value="ZF_RING_2"/>
    <property type="match status" value="1"/>
</dbReference>
<dbReference type="PANTHER" id="PTHR22937">
    <property type="entry name" value="E3 UBIQUITIN-PROTEIN LIGASE RNF165"/>
    <property type="match status" value="1"/>
</dbReference>
<evidence type="ECO:0000256" key="8">
    <source>
        <dbReference type="PROSITE-ProRule" id="PRU00175"/>
    </source>
</evidence>
<proteinExistence type="predicted"/>
<feature type="compositionally biased region" description="Low complexity" evidence="9">
    <location>
        <begin position="268"/>
        <end position="282"/>
    </location>
</feature>
<evidence type="ECO:0000256" key="3">
    <source>
        <dbReference type="ARBA" id="ARBA00022679"/>
    </source>
</evidence>
<evidence type="ECO:0000256" key="2">
    <source>
        <dbReference type="ARBA" id="ARBA00012483"/>
    </source>
</evidence>
<dbReference type="Pfam" id="PF13639">
    <property type="entry name" value="zf-RING_2"/>
    <property type="match status" value="1"/>
</dbReference>
<dbReference type="EMBL" id="JAFEMO010000002">
    <property type="protein sequence ID" value="KAH7575268.1"/>
    <property type="molecule type" value="Genomic_DNA"/>
</dbReference>
<dbReference type="SUPFAM" id="SSF57850">
    <property type="entry name" value="RING/U-box"/>
    <property type="match status" value="1"/>
</dbReference>
<keyword evidence="6" id="KW-0833">Ubl conjugation pathway</keyword>
<comment type="catalytic activity">
    <reaction evidence="1">
        <text>S-ubiquitinyl-[E2 ubiquitin-conjugating enzyme]-L-cysteine + [acceptor protein]-L-lysine = [E2 ubiquitin-conjugating enzyme]-L-cysteine + N(6)-ubiquitinyl-[acceptor protein]-L-lysine.</text>
        <dbReference type="EC" id="2.3.2.27"/>
    </reaction>
</comment>
<evidence type="ECO:0000256" key="1">
    <source>
        <dbReference type="ARBA" id="ARBA00000900"/>
    </source>
</evidence>
<keyword evidence="7" id="KW-0862">Zinc</keyword>
<dbReference type="EC" id="2.3.2.27" evidence="2"/>
<keyword evidence="4" id="KW-0479">Metal-binding</keyword>
<feature type="compositionally biased region" description="Polar residues" evidence="9">
    <location>
        <begin position="16"/>
        <end position="33"/>
    </location>
</feature>
<evidence type="ECO:0000259" key="10">
    <source>
        <dbReference type="PROSITE" id="PS50089"/>
    </source>
</evidence>
<name>A0ABQ8IF33_9ROSI</name>
<dbReference type="SMART" id="SM00184">
    <property type="entry name" value="RING"/>
    <property type="match status" value="1"/>
</dbReference>
<evidence type="ECO:0000256" key="9">
    <source>
        <dbReference type="SAM" id="MobiDB-lite"/>
    </source>
</evidence>